<organism evidence="16">
    <name type="scientific">Heliothis virescens</name>
    <name type="common">Tobacco budworm moth</name>
    <dbReference type="NCBI Taxonomy" id="7102"/>
    <lineage>
        <taxon>Eukaryota</taxon>
        <taxon>Metazoa</taxon>
        <taxon>Ecdysozoa</taxon>
        <taxon>Arthropoda</taxon>
        <taxon>Hexapoda</taxon>
        <taxon>Insecta</taxon>
        <taxon>Pterygota</taxon>
        <taxon>Neoptera</taxon>
        <taxon>Endopterygota</taxon>
        <taxon>Lepidoptera</taxon>
        <taxon>Glossata</taxon>
        <taxon>Ditrysia</taxon>
        <taxon>Noctuoidea</taxon>
        <taxon>Noctuidae</taxon>
        <taxon>Heliothinae</taxon>
        <taxon>Heliothis</taxon>
    </lineage>
</organism>
<dbReference type="GO" id="GO:0005737">
    <property type="term" value="C:cytoplasm"/>
    <property type="evidence" value="ECO:0007669"/>
    <property type="project" value="UniProtKB-SubCell"/>
</dbReference>
<evidence type="ECO:0000256" key="5">
    <source>
        <dbReference type="ARBA" id="ARBA00022741"/>
    </source>
</evidence>
<evidence type="ECO:0000256" key="1">
    <source>
        <dbReference type="ARBA" id="ARBA00004496"/>
    </source>
</evidence>
<evidence type="ECO:0000256" key="7">
    <source>
        <dbReference type="ARBA" id="ARBA00022806"/>
    </source>
</evidence>
<dbReference type="SUPFAM" id="SSF52540">
    <property type="entry name" value="P-loop containing nucleoside triphosphate hydrolases"/>
    <property type="match status" value="1"/>
</dbReference>
<comment type="similarity">
    <text evidence="2">Belongs to the DNA2/NAM7 helicase family. SDE3 subfamily.</text>
</comment>
<evidence type="ECO:0000256" key="8">
    <source>
        <dbReference type="ARBA" id="ARBA00022840"/>
    </source>
</evidence>
<evidence type="ECO:0000256" key="10">
    <source>
        <dbReference type="ARBA" id="ARBA00047984"/>
    </source>
</evidence>
<dbReference type="InterPro" id="IPR027417">
    <property type="entry name" value="P-loop_NTPase"/>
</dbReference>
<dbReference type="GO" id="GO:0031047">
    <property type="term" value="P:regulatory ncRNA-mediated gene silencing"/>
    <property type="evidence" value="ECO:0007669"/>
    <property type="project" value="UniProtKB-KW"/>
</dbReference>
<evidence type="ECO:0000313" key="16">
    <source>
        <dbReference type="EMBL" id="PCG78101.1"/>
    </source>
</evidence>
<feature type="domain" description="DNA2/NAM7 helicase helicase" evidence="11">
    <location>
        <begin position="660"/>
        <end position="769"/>
    </location>
</feature>
<dbReference type="EMBL" id="NWSH01000238">
    <property type="protein sequence ID" value="PCG78101.1"/>
    <property type="molecule type" value="Genomic_DNA"/>
</dbReference>
<evidence type="ECO:0000256" key="4">
    <source>
        <dbReference type="ARBA" id="ARBA00022490"/>
    </source>
</evidence>
<dbReference type="InterPro" id="IPR041677">
    <property type="entry name" value="DNA2/NAM7_AAA_11"/>
</dbReference>
<evidence type="ECO:0000259" key="12">
    <source>
        <dbReference type="Pfam" id="PF13087"/>
    </source>
</evidence>
<accession>A0A2A4K1F4</accession>
<keyword evidence="6" id="KW-0378">Hydrolase</keyword>
<dbReference type="Pfam" id="PF21635">
    <property type="entry name" value="Mov-10_helical"/>
    <property type="match status" value="1"/>
</dbReference>
<feature type="domain" description="Helicase MOV-10-like beta-barrel" evidence="14">
    <location>
        <begin position="535"/>
        <end position="600"/>
    </location>
</feature>
<gene>
    <name evidence="16" type="ORF">B5V51_5225</name>
</gene>
<feature type="domain" description="DNA2/NAM7 helicase-like C-terminal" evidence="12">
    <location>
        <begin position="898"/>
        <end position="1090"/>
    </location>
</feature>
<dbReference type="PANTHER" id="PTHR45418">
    <property type="entry name" value="CANCER/TESTIS ANTIGEN 55"/>
    <property type="match status" value="1"/>
</dbReference>
<dbReference type="Pfam" id="PF13087">
    <property type="entry name" value="AAA_12"/>
    <property type="match status" value="1"/>
</dbReference>
<evidence type="ECO:0000256" key="9">
    <source>
        <dbReference type="ARBA" id="ARBA00023158"/>
    </source>
</evidence>
<comment type="subcellular location">
    <subcellularLocation>
        <location evidence="1">Cytoplasm</location>
    </subcellularLocation>
</comment>
<dbReference type="CDD" id="cd18808">
    <property type="entry name" value="SF1_C_Upf1"/>
    <property type="match status" value="1"/>
</dbReference>
<reference evidence="16" key="1">
    <citation type="submission" date="2017-09" db="EMBL/GenBank/DDBJ databases">
        <title>Contemporary evolution of a Lepidopteran species, Heliothis virescens, in response to modern agricultural practices.</title>
        <authorList>
            <person name="Fritz M.L."/>
            <person name="Deyonke A.M."/>
            <person name="Papanicolaou A."/>
            <person name="Micinski S."/>
            <person name="Westbrook J."/>
            <person name="Gould F."/>
        </authorList>
    </citation>
    <scope>NUCLEOTIDE SEQUENCE [LARGE SCALE GENOMIC DNA]</scope>
    <source>
        <strain evidence="16">HvINT-</strain>
        <tissue evidence="16">Whole body</tissue>
    </source>
</reference>
<keyword evidence="8" id="KW-0067">ATP-binding</keyword>
<sequence>MLSYIKSFFNYFFSNNAFEEYDKEMENYLADELLKIDLEQEENAEVVNVQDIPRNDCFQRTGVITYISEEGNCVLIDGMFYFDITACSINLNLNDKVVYLCYKKSKDSLVVVRILENQGEHWGDFDVDVDESGYKVIEHVIIGEVQSRQDRMVIIKESDLKFSLDDVVATFVPIQGDLLELMCKVQYDENNPMDISSNMVVEVLSFRPLRSKVISTVITSWNGEHGTCDKQLFFNKHCVVSGGEPHVGARAFVEAVESNQDSFSWRVIKMDITENAKTITESTPIIDDIEERSLATESQNNIEVTYPLKFDNVNFHEKPQITLSVTNKGNQQIIMYRWMLLCKKRDSQISIHPSLPNSVRLMPNKTFNFTVTCHPKFYGKFKEHMIITFRGFKIERLIEINILSDNISTDDVPSVNNNRFSRNMSDVNQIMKDIRNGYSKSYVPGVRLKRTPNFVSVRLGQFNIPEKVWAAVIGNEYEQLSDYNAILERIETRLPCLLQDLNISNYMDRWHILLHLEEIQATINMNNFNMPSAFLVKHQEYLGVEIKKLSERRPSLIIGDKVVVKDIWDDKASSYEGFIHVIRGDLILMKFHPRFHETYQGSDVSIKFHFNRNPLRKAHHAINLAITNLGPNVLFPSRLVTRPPQVPLEKLDTMKWFNHKLNHRQKVAVKNILIGECRPMPYCIYGPPGTGKTITVVETLLQILTLIPDSRILVATPSNSAANLITERLLQYRKQFSNSIIRLIANYMVDSENIPDVIKPFCATLNIARENTARPTHMVHDGINMNVPASYVARYRVTIGTCNCVGTLFQMELPKGHFTHIIVDEAGQAIEPEIMIPMTFVNKESGQIVLAGDPMQLGPVVTSKYCPEFGMDKSFLSRILETFPYQKDFAAFENGFNSKLVTQLTDNYRSLQEVLTFSSEMFYDSTLIAKFDRSTPFVPKILDVVSEIFEMADNAKTGGIFVHGVKGNNAKALDSPSWYNPEEASMVALTVCKLYKNNIQPDELGIITPYVAQIKHLRRLFDHMKLRRPKIATVEEFQGQERPLIIISTVRSTESLLAEDQKHSLGFVRSSKRLNVALTRAQVAVILFCDPHLISTDPLWNKVVNQAVEENKYMGCHFSPACNGSNKQNAVDSE</sequence>
<dbReference type="Pfam" id="PF14444">
    <property type="entry name" value="S1-like"/>
    <property type="match status" value="1"/>
</dbReference>
<feature type="domain" description="S1-like RNA binding" evidence="13">
    <location>
        <begin position="212"/>
        <end position="266"/>
    </location>
</feature>
<comment type="caution">
    <text evidence="16">The sequence shown here is derived from an EMBL/GenBank/DDBJ whole genome shotgun (WGS) entry which is preliminary data.</text>
</comment>
<dbReference type="GO" id="GO:0005524">
    <property type="term" value="F:ATP binding"/>
    <property type="evidence" value="ECO:0007669"/>
    <property type="project" value="UniProtKB-KW"/>
</dbReference>
<dbReference type="InterPro" id="IPR025223">
    <property type="entry name" value="S1-like_RNA-bd_dom"/>
</dbReference>
<keyword evidence="4" id="KW-0963">Cytoplasm</keyword>
<dbReference type="GO" id="GO:0016787">
    <property type="term" value="F:hydrolase activity"/>
    <property type="evidence" value="ECO:0007669"/>
    <property type="project" value="UniProtKB-KW"/>
</dbReference>
<feature type="domain" description="DNA2/NAM7 helicase helicase" evidence="11">
    <location>
        <begin position="790"/>
        <end position="864"/>
    </location>
</feature>
<protein>
    <recommendedName>
        <fullName evidence="3">RNA helicase</fullName>
        <ecNumber evidence="3">3.6.4.13</ecNumber>
    </recommendedName>
</protein>
<evidence type="ECO:0000256" key="6">
    <source>
        <dbReference type="ARBA" id="ARBA00022801"/>
    </source>
</evidence>
<dbReference type="InterPro" id="IPR041679">
    <property type="entry name" value="DNA2/NAM7-like_C"/>
</dbReference>
<keyword evidence="5" id="KW-0547">Nucleotide-binding</keyword>
<proteinExistence type="inferred from homology"/>
<evidence type="ECO:0000259" key="15">
    <source>
        <dbReference type="Pfam" id="PF21635"/>
    </source>
</evidence>
<comment type="catalytic activity">
    <reaction evidence="10">
        <text>ATP + H2O = ADP + phosphate + H(+)</text>
        <dbReference type="Rhea" id="RHEA:13065"/>
        <dbReference type="ChEBI" id="CHEBI:15377"/>
        <dbReference type="ChEBI" id="CHEBI:15378"/>
        <dbReference type="ChEBI" id="CHEBI:30616"/>
        <dbReference type="ChEBI" id="CHEBI:43474"/>
        <dbReference type="ChEBI" id="CHEBI:456216"/>
        <dbReference type="EC" id="3.6.4.13"/>
    </reaction>
</comment>
<evidence type="ECO:0000259" key="14">
    <source>
        <dbReference type="Pfam" id="PF21634"/>
    </source>
</evidence>
<name>A0A2A4K1F4_HELVI</name>
<dbReference type="PANTHER" id="PTHR45418:SF1">
    <property type="entry name" value="CANCER_TESTIS ANTIGEN 55"/>
    <property type="match status" value="1"/>
</dbReference>
<keyword evidence="9" id="KW-0943">RNA-mediated gene silencing</keyword>
<dbReference type="Pfam" id="PF21634">
    <property type="entry name" value="MOV-10_beta-barrel"/>
    <property type="match status" value="1"/>
</dbReference>
<feature type="domain" description="Helicase MOV-10 helical" evidence="15">
    <location>
        <begin position="459"/>
        <end position="520"/>
    </location>
</feature>
<evidence type="ECO:0000259" key="13">
    <source>
        <dbReference type="Pfam" id="PF14444"/>
    </source>
</evidence>
<keyword evidence="7" id="KW-0347">Helicase</keyword>
<dbReference type="InterPro" id="IPR049079">
    <property type="entry name" value="Mov-10_helical"/>
</dbReference>
<evidence type="ECO:0000256" key="3">
    <source>
        <dbReference type="ARBA" id="ARBA00012552"/>
    </source>
</evidence>
<evidence type="ECO:0000259" key="11">
    <source>
        <dbReference type="Pfam" id="PF13086"/>
    </source>
</evidence>
<dbReference type="EC" id="3.6.4.13" evidence="3"/>
<dbReference type="InterPro" id="IPR049080">
    <property type="entry name" value="MOV-10-like_beta-barrel"/>
</dbReference>
<dbReference type="Pfam" id="PF13086">
    <property type="entry name" value="AAA_11"/>
    <property type="match status" value="2"/>
</dbReference>
<dbReference type="GO" id="GO:0003724">
    <property type="term" value="F:RNA helicase activity"/>
    <property type="evidence" value="ECO:0007669"/>
    <property type="project" value="UniProtKB-EC"/>
</dbReference>
<evidence type="ECO:0000256" key="2">
    <source>
        <dbReference type="ARBA" id="ARBA00005601"/>
    </source>
</evidence>
<dbReference type="InterPro" id="IPR047187">
    <property type="entry name" value="SF1_C_Upf1"/>
</dbReference>
<dbReference type="Gene3D" id="2.60.40.10">
    <property type="entry name" value="Immunoglobulins"/>
    <property type="match status" value="1"/>
</dbReference>
<dbReference type="Gene3D" id="3.40.50.300">
    <property type="entry name" value="P-loop containing nucleotide triphosphate hydrolases"/>
    <property type="match status" value="3"/>
</dbReference>
<dbReference type="AlphaFoldDB" id="A0A2A4K1F4"/>
<dbReference type="STRING" id="7102.A0A2A4K1F4"/>
<dbReference type="InterPro" id="IPR013783">
    <property type="entry name" value="Ig-like_fold"/>
</dbReference>